<keyword evidence="10 12" id="KW-0472">Membrane</keyword>
<dbReference type="EMBL" id="CM007647">
    <property type="protein sequence ID" value="ONM11452.1"/>
    <property type="molecule type" value="Genomic_DNA"/>
</dbReference>
<dbReference type="ExpressionAtlas" id="A0A1D6LBH3">
    <property type="expression patterns" value="baseline and differential"/>
</dbReference>
<evidence type="ECO:0000256" key="1">
    <source>
        <dbReference type="ARBA" id="ARBA00004477"/>
    </source>
</evidence>
<dbReference type="GO" id="GO:0015031">
    <property type="term" value="P:protein transport"/>
    <property type="evidence" value="ECO:0007669"/>
    <property type="project" value="UniProtKB-KW"/>
</dbReference>
<dbReference type="AlphaFoldDB" id="A0A1D6LBH3"/>
<keyword evidence="9" id="KW-0811">Translocation</keyword>
<gene>
    <name evidence="13" type="ORF">ZEAMMB73_Zm00001d034805</name>
</gene>
<evidence type="ECO:0000256" key="8">
    <source>
        <dbReference type="ARBA" id="ARBA00022989"/>
    </source>
</evidence>
<evidence type="ECO:0000256" key="4">
    <source>
        <dbReference type="ARBA" id="ARBA00022448"/>
    </source>
</evidence>
<keyword evidence="8 12" id="KW-1133">Transmembrane helix</keyword>
<feature type="compositionally biased region" description="Acidic residues" evidence="11">
    <location>
        <begin position="263"/>
        <end position="283"/>
    </location>
</feature>
<dbReference type="InterPro" id="IPR004728">
    <property type="entry name" value="Sec62"/>
</dbReference>
<evidence type="ECO:0000313" key="13">
    <source>
        <dbReference type="EMBL" id="ONM11452.1"/>
    </source>
</evidence>
<feature type="compositionally biased region" description="Low complexity" evidence="11">
    <location>
        <begin position="1"/>
        <end position="12"/>
    </location>
</feature>
<dbReference type="PANTHER" id="PTHR12443:SF9">
    <property type="entry name" value="TRANSLOCATION PROTEIN SEC62"/>
    <property type="match status" value="1"/>
</dbReference>
<evidence type="ECO:0000256" key="7">
    <source>
        <dbReference type="ARBA" id="ARBA00022927"/>
    </source>
</evidence>
<reference evidence="13" key="1">
    <citation type="submission" date="2015-12" db="EMBL/GenBank/DDBJ databases">
        <title>Update maize B73 reference genome by single molecule sequencing technologies.</title>
        <authorList>
            <consortium name="Maize Genome Sequencing Project"/>
            <person name="Ware D."/>
        </authorList>
    </citation>
    <scope>NUCLEOTIDE SEQUENCE [LARGE SCALE GENOMIC DNA]</scope>
    <source>
        <tissue evidence="13">Seedling</tissue>
    </source>
</reference>
<keyword evidence="5 12" id="KW-0812">Transmembrane</keyword>
<name>A0A1D6LBH3_MAIZE</name>
<evidence type="ECO:0000256" key="9">
    <source>
        <dbReference type="ARBA" id="ARBA00023010"/>
    </source>
</evidence>
<protein>
    <recommendedName>
        <fullName evidence="3">Translocation protein SEC62</fullName>
    </recommendedName>
</protein>
<evidence type="ECO:0000256" key="11">
    <source>
        <dbReference type="SAM" id="MobiDB-lite"/>
    </source>
</evidence>
<feature type="transmembrane region" description="Helical" evidence="12">
    <location>
        <begin position="118"/>
        <end position="140"/>
    </location>
</feature>
<dbReference type="GO" id="GO:0005789">
    <property type="term" value="C:endoplasmic reticulum membrane"/>
    <property type="evidence" value="ECO:0007669"/>
    <property type="project" value="UniProtKB-SubCell"/>
</dbReference>
<evidence type="ECO:0000256" key="10">
    <source>
        <dbReference type="ARBA" id="ARBA00023136"/>
    </source>
</evidence>
<feature type="region of interest" description="Disordered" evidence="11">
    <location>
        <begin position="243"/>
        <end position="291"/>
    </location>
</feature>
<keyword evidence="6" id="KW-0256">Endoplasmic reticulum</keyword>
<proteinExistence type="inferred from homology"/>
<sequence>MAGKGAKATAAKSADKDKGKKTGGPVSRSSRAAPHEKSAPKKDVYQLFAEKVRDNKQLESRWAIMQETRVEYFRGKDFNTFVKNHPEVREILGPDKDLEVEDIVNTLLTKNLVISNPCLSNISNVISVRAAIFGILWVLLGKRVWFFPNINAEETTFRELVRFWPEKDEGERPKWTSRLFYALVALLVILLLRHHAPDEAARARYQKKVSNIIDDVLEWSPKLAISGMIEKHTGANITEESNYTTRAASSHMPPSTEGKASEDMDVDGDTEASLDETQDNEYADDTRSSGA</sequence>
<comment type="subcellular location">
    <subcellularLocation>
        <location evidence="1">Endoplasmic reticulum membrane</location>
        <topology evidence="1">Multi-pass membrane protein</topology>
    </subcellularLocation>
</comment>
<evidence type="ECO:0000256" key="3">
    <source>
        <dbReference type="ARBA" id="ARBA00021257"/>
    </source>
</evidence>
<evidence type="ECO:0000256" key="12">
    <source>
        <dbReference type="SAM" id="Phobius"/>
    </source>
</evidence>
<evidence type="ECO:0000256" key="2">
    <source>
        <dbReference type="ARBA" id="ARBA00010604"/>
    </source>
</evidence>
<feature type="transmembrane region" description="Helical" evidence="12">
    <location>
        <begin position="175"/>
        <end position="192"/>
    </location>
</feature>
<feature type="compositionally biased region" description="Basic and acidic residues" evidence="11">
    <location>
        <begin position="33"/>
        <end position="42"/>
    </location>
</feature>
<organism evidence="13">
    <name type="scientific">Zea mays</name>
    <name type="common">Maize</name>
    <dbReference type="NCBI Taxonomy" id="4577"/>
    <lineage>
        <taxon>Eukaryota</taxon>
        <taxon>Viridiplantae</taxon>
        <taxon>Streptophyta</taxon>
        <taxon>Embryophyta</taxon>
        <taxon>Tracheophyta</taxon>
        <taxon>Spermatophyta</taxon>
        <taxon>Magnoliopsida</taxon>
        <taxon>Liliopsida</taxon>
        <taxon>Poales</taxon>
        <taxon>Poaceae</taxon>
        <taxon>PACMAD clade</taxon>
        <taxon>Panicoideae</taxon>
        <taxon>Andropogonodae</taxon>
        <taxon>Andropogoneae</taxon>
        <taxon>Tripsacinae</taxon>
        <taxon>Zea</taxon>
    </lineage>
</organism>
<keyword evidence="4" id="KW-0813">Transport</keyword>
<accession>A0A1D6LBH3</accession>
<evidence type="ECO:0000256" key="6">
    <source>
        <dbReference type="ARBA" id="ARBA00022824"/>
    </source>
</evidence>
<feature type="region of interest" description="Disordered" evidence="11">
    <location>
        <begin position="1"/>
        <end position="42"/>
    </location>
</feature>
<keyword evidence="7" id="KW-0653">Protein transport</keyword>
<evidence type="ECO:0000256" key="5">
    <source>
        <dbReference type="ARBA" id="ARBA00022692"/>
    </source>
</evidence>
<dbReference type="PANTHER" id="PTHR12443">
    <property type="entry name" value="TRANSLOCATION PROTEIN SEC62"/>
    <property type="match status" value="1"/>
</dbReference>
<comment type="similarity">
    <text evidence="2">Belongs to the SEC62 family.</text>
</comment>